<dbReference type="GO" id="GO:0019911">
    <property type="term" value="F:structural constituent of myelin sheath"/>
    <property type="evidence" value="ECO:0007669"/>
    <property type="project" value="TreeGrafter"/>
</dbReference>
<sequence>MASNTATMGNLPSGVGICTTIPDILYLPELIFGGLVWILVACTLVDPENPQGWVMFVSVFCFVMTFIWLLVFACGGHHNKGSWAAADFAYHGLAAFFYLSASVSLARVTIEKQVNSTHVNFQVYQLDISAVVFSYVATLLYFVHTILSAIRWKSF</sequence>
<dbReference type="Pfam" id="PF01284">
    <property type="entry name" value="MARVEL"/>
    <property type="match status" value="1"/>
</dbReference>
<dbReference type="PANTHER" id="PTHR22776:SF94">
    <property type="entry name" value="MAL, T CELL DIFFERENTIATION PROTEIN A"/>
    <property type="match status" value="1"/>
</dbReference>
<dbReference type="AlphaFoldDB" id="A0A673CCR8"/>
<protein>
    <submittedName>
        <fullName evidence="8">Myelin and lymphocyte protein-like</fullName>
    </submittedName>
</protein>
<keyword evidence="2 5" id="KW-0812">Transmembrane</keyword>
<dbReference type="RefSeq" id="XP_030015429.1">
    <property type="nucleotide sequence ID" value="XM_030159569.1"/>
</dbReference>
<evidence type="ECO:0000256" key="4">
    <source>
        <dbReference type="ARBA" id="ARBA00023136"/>
    </source>
</evidence>
<reference evidence="8" key="2">
    <citation type="submission" date="2025-08" db="UniProtKB">
        <authorList>
            <consortium name="Ensembl"/>
        </authorList>
    </citation>
    <scope>IDENTIFICATION</scope>
</reference>
<dbReference type="InterPro" id="IPR013295">
    <property type="entry name" value="MAL"/>
</dbReference>
<dbReference type="GO" id="GO:0016020">
    <property type="term" value="C:membrane"/>
    <property type="evidence" value="ECO:0007669"/>
    <property type="project" value="UniProtKB-SubCell"/>
</dbReference>
<keyword evidence="3 6" id="KW-1133">Transmembrane helix</keyword>
<evidence type="ECO:0000256" key="3">
    <source>
        <dbReference type="ARBA" id="ARBA00022989"/>
    </source>
</evidence>
<gene>
    <name evidence="8" type="primary">LOC115436634</name>
</gene>
<feature type="transmembrane region" description="Helical" evidence="6">
    <location>
        <begin position="53"/>
        <end position="76"/>
    </location>
</feature>
<feature type="transmembrane region" description="Helical" evidence="6">
    <location>
        <begin position="88"/>
        <end position="108"/>
    </location>
</feature>
<dbReference type="Ensembl" id="ENSSORT00005051746.1">
    <property type="protein sequence ID" value="ENSSORP00005050532.1"/>
    <property type="gene ID" value="ENSSORG00005022901.1"/>
</dbReference>
<evidence type="ECO:0000256" key="6">
    <source>
        <dbReference type="SAM" id="Phobius"/>
    </source>
</evidence>
<organism evidence="8 9">
    <name type="scientific">Sphaeramia orbicularis</name>
    <name type="common">orbiculate cardinalfish</name>
    <dbReference type="NCBI Taxonomy" id="375764"/>
    <lineage>
        <taxon>Eukaryota</taxon>
        <taxon>Metazoa</taxon>
        <taxon>Chordata</taxon>
        <taxon>Craniata</taxon>
        <taxon>Vertebrata</taxon>
        <taxon>Euteleostomi</taxon>
        <taxon>Actinopterygii</taxon>
        <taxon>Neopterygii</taxon>
        <taxon>Teleostei</taxon>
        <taxon>Neoteleostei</taxon>
        <taxon>Acanthomorphata</taxon>
        <taxon>Gobiaria</taxon>
        <taxon>Kurtiformes</taxon>
        <taxon>Apogonoidei</taxon>
        <taxon>Apogonidae</taxon>
        <taxon>Apogoninae</taxon>
        <taxon>Sphaeramia</taxon>
    </lineage>
</organism>
<comment type="subcellular location">
    <subcellularLocation>
        <location evidence="1">Membrane</location>
        <topology evidence="1">Multi-pass membrane protein</topology>
    </subcellularLocation>
</comment>
<evidence type="ECO:0000313" key="8">
    <source>
        <dbReference type="Ensembl" id="ENSSORP00005050532.1"/>
    </source>
</evidence>
<dbReference type="OrthoDB" id="9940869at2759"/>
<evidence type="ECO:0000256" key="2">
    <source>
        <dbReference type="ARBA" id="ARBA00022692"/>
    </source>
</evidence>
<reference evidence="8" key="3">
    <citation type="submission" date="2025-09" db="UniProtKB">
        <authorList>
            <consortium name="Ensembl"/>
        </authorList>
    </citation>
    <scope>IDENTIFICATION</scope>
</reference>
<dbReference type="Proteomes" id="UP000472271">
    <property type="component" value="Chromosome 1"/>
</dbReference>
<dbReference type="InterPro" id="IPR050578">
    <property type="entry name" value="MARVEL-CKLF_proteins"/>
</dbReference>
<feature type="transmembrane region" description="Helical" evidence="6">
    <location>
        <begin position="30"/>
        <end position="47"/>
    </location>
</feature>
<accession>A0A673CCR8</accession>
<evidence type="ECO:0000259" key="7">
    <source>
        <dbReference type="PROSITE" id="PS51225"/>
    </source>
</evidence>
<keyword evidence="9" id="KW-1185">Reference proteome</keyword>
<dbReference type="GeneID" id="115436634"/>
<dbReference type="PANTHER" id="PTHR22776">
    <property type="entry name" value="MARVEL-CONTAINING POTENTIAL LIPID RAFT-ASSOCIATED PROTEIN"/>
    <property type="match status" value="1"/>
</dbReference>
<proteinExistence type="predicted"/>
<name>A0A673CCR8_9TELE</name>
<feature type="domain" description="MARVEL" evidence="7">
    <location>
        <begin position="17"/>
        <end position="153"/>
    </location>
</feature>
<evidence type="ECO:0000256" key="1">
    <source>
        <dbReference type="ARBA" id="ARBA00004141"/>
    </source>
</evidence>
<feature type="transmembrane region" description="Helical" evidence="6">
    <location>
        <begin position="128"/>
        <end position="150"/>
    </location>
</feature>
<dbReference type="PRINTS" id="PR01884">
    <property type="entry name" value="MALPROTEIN"/>
</dbReference>
<dbReference type="InterPro" id="IPR008253">
    <property type="entry name" value="Marvel"/>
</dbReference>
<dbReference type="PROSITE" id="PS51225">
    <property type="entry name" value="MARVEL"/>
    <property type="match status" value="1"/>
</dbReference>
<keyword evidence="4 5" id="KW-0472">Membrane</keyword>
<dbReference type="InParanoid" id="A0A673CCR8"/>
<evidence type="ECO:0000256" key="5">
    <source>
        <dbReference type="PROSITE-ProRule" id="PRU00581"/>
    </source>
</evidence>
<dbReference type="GO" id="GO:0042552">
    <property type="term" value="P:myelination"/>
    <property type="evidence" value="ECO:0007669"/>
    <property type="project" value="TreeGrafter"/>
</dbReference>
<reference evidence="8" key="1">
    <citation type="submission" date="2019-06" db="EMBL/GenBank/DDBJ databases">
        <authorList>
            <consortium name="Wellcome Sanger Institute Data Sharing"/>
        </authorList>
    </citation>
    <scope>NUCLEOTIDE SEQUENCE [LARGE SCALE GENOMIC DNA]</scope>
</reference>
<evidence type="ECO:0000313" key="9">
    <source>
        <dbReference type="Proteomes" id="UP000472271"/>
    </source>
</evidence>